<sequence>MYRIARRSFCGFWRPHRRPSIAMIECKDDLSDREQHGAFLTGITEEHGLQGDVLGGVTFSGDFQRAPTRIGRGADGFLVGGSATNGVSRRGLDLAR</sequence>
<reference evidence="2" key="1">
    <citation type="journal article" date="2015" name="PLoS Genet.">
        <title>The dynamic genome and transcriptome of the human fungal pathogen Blastomyces and close relative Emmonsia.</title>
        <authorList>
            <person name="Munoz J.F."/>
            <person name="Gauthier G.M."/>
            <person name="Desjardins C.A."/>
            <person name="Gallo J.E."/>
            <person name="Holder J."/>
            <person name="Sullivan T.D."/>
            <person name="Marty A.J."/>
            <person name="Carmen J.C."/>
            <person name="Chen Z."/>
            <person name="Ding L."/>
            <person name="Gujja S."/>
            <person name="Magrini V."/>
            <person name="Misas E."/>
            <person name="Mitreva M."/>
            <person name="Priest M."/>
            <person name="Saif S."/>
            <person name="Whiston E.A."/>
            <person name="Young S."/>
            <person name="Zeng Q."/>
            <person name="Goldman W.E."/>
            <person name="Mardis E.R."/>
            <person name="Taylor J.W."/>
            <person name="McEwen J.G."/>
            <person name="Clay O.K."/>
            <person name="Klein B.S."/>
            <person name="Cuomo C.A."/>
        </authorList>
    </citation>
    <scope>NUCLEOTIDE SEQUENCE [LARGE SCALE GENOMIC DNA]</scope>
    <source>
        <strain evidence="2">UAMH 3008</strain>
    </source>
</reference>
<evidence type="ECO:0000313" key="2">
    <source>
        <dbReference type="Proteomes" id="UP000034164"/>
    </source>
</evidence>
<accession>A0A0G2I7G9</accession>
<dbReference type="VEuPathDB" id="FungiDB:EMCG_01134"/>
<dbReference type="EMBL" id="LCZI01000491">
    <property type="protein sequence ID" value="KKZ66428.1"/>
    <property type="molecule type" value="Genomic_DNA"/>
</dbReference>
<dbReference type="OrthoDB" id="10490480at2759"/>
<comment type="caution">
    <text evidence="1">The sequence shown here is derived from an EMBL/GenBank/DDBJ whole genome shotgun (WGS) entry which is preliminary data.</text>
</comment>
<organism evidence="1 2">
    <name type="scientific">[Emmonsia] crescens</name>
    <dbReference type="NCBI Taxonomy" id="73230"/>
    <lineage>
        <taxon>Eukaryota</taxon>
        <taxon>Fungi</taxon>
        <taxon>Dikarya</taxon>
        <taxon>Ascomycota</taxon>
        <taxon>Pezizomycotina</taxon>
        <taxon>Eurotiomycetes</taxon>
        <taxon>Eurotiomycetidae</taxon>
        <taxon>Onygenales</taxon>
        <taxon>Ajellomycetaceae</taxon>
        <taxon>Emergomyces</taxon>
    </lineage>
</organism>
<gene>
    <name evidence="1" type="ORF">EMCG_01134</name>
</gene>
<protein>
    <submittedName>
        <fullName evidence="1">Uncharacterized protein</fullName>
    </submittedName>
</protein>
<proteinExistence type="predicted"/>
<dbReference type="Proteomes" id="UP000034164">
    <property type="component" value="Unassembled WGS sequence"/>
</dbReference>
<dbReference type="AlphaFoldDB" id="A0A0G2I7G9"/>
<name>A0A0G2I7G9_9EURO</name>
<evidence type="ECO:0000313" key="1">
    <source>
        <dbReference type="EMBL" id="KKZ66428.1"/>
    </source>
</evidence>